<reference evidence="1" key="2">
    <citation type="submission" date="2025-09" db="UniProtKB">
        <authorList>
            <consortium name="Ensembl"/>
        </authorList>
    </citation>
    <scope>IDENTIFICATION</scope>
</reference>
<accession>A0A3Q3F6Y6</accession>
<dbReference type="GeneTree" id="ENSGT00900000143708"/>
<proteinExistence type="predicted"/>
<dbReference type="Proteomes" id="UP000261660">
    <property type="component" value="Unplaced"/>
</dbReference>
<name>A0A3Q3F6Y6_9LABR</name>
<dbReference type="InParanoid" id="A0A3Q3F6Y6"/>
<evidence type="ECO:0000313" key="1">
    <source>
        <dbReference type="Ensembl" id="ENSLBEP00000015243.1"/>
    </source>
</evidence>
<dbReference type="AlphaFoldDB" id="A0A3Q3F6Y6"/>
<protein>
    <submittedName>
        <fullName evidence="1">Uncharacterized protein</fullName>
    </submittedName>
</protein>
<dbReference type="Ensembl" id="ENSLBET00000016165.1">
    <property type="protein sequence ID" value="ENSLBEP00000015243.1"/>
    <property type="gene ID" value="ENSLBEG00000011880.1"/>
</dbReference>
<reference evidence="1" key="1">
    <citation type="submission" date="2025-08" db="UniProtKB">
        <authorList>
            <consortium name="Ensembl"/>
        </authorList>
    </citation>
    <scope>IDENTIFICATION</scope>
</reference>
<organism evidence="1 2">
    <name type="scientific">Labrus bergylta</name>
    <name type="common">ballan wrasse</name>
    <dbReference type="NCBI Taxonomy" id="56723"/>
    <lineage>
        <taxon>Eukaryota</taxon>
        <taxon>Metazoa</taxon>
        <taxon>Chordata</taxon>
        <taxon>Craniata</taxon>
        <taxon>Vertebrata</taxon>
        <taxon>Euteleostomi</taxon>
        <taxon>Actinopterygii</taxon>
        <taxon>Neopterygii</taxon>
        <taxon>Teleostei</taxon>
        <taxon>Neoteleostei</taxon>
        <taxon>Acanthomorphata</taxon>
        <taxon>Eupercaria</taxon>
        <taxon>Labriformes</taxon>
        <taxon>Labridae</taxon>
        <taxon>Labrus</taxon>
    </lineage>
</organism>
<keyword evidence="2" id="KW-1185">Reference proteome</keyword>
<evidence type="ECO:0000313" key="2">
    <source>
        <dbReference type="Proteomes" id="UP000261660"/>
    </source>
</evidence>
<sequence>KEMLLIAIRDLIGEPPTLSIVIINQEIVVIACYLIRFQTVFSCIWVMRTGQGKACPWHFVINVLNIYFDHAYLLVIGKHLHGKLALGVSLTQGFPVDALLCVQQSALGVYVNEMRSGVFQHPEVGFFTLSCLPNLFQSKSGIFGNVPNHCPRALFLRDRIIQVFQCQGLSP</sequence>